<dbReference type="KEGG" id="aalt:CC77DRAFT_553557"/>
<evidence type="ECO:0000313" key="2">
    <source>
        <dbReference type="EMBL" id="OAG14680.1"/>
    </source>
</evidence>
<dbReference type="EMBL" id="KV441498">
    <property type="protein sequence ID" value="OAG14680.1"/>
    <property type="molecule type" value="Genomic_DNA"/>
</dbReference>
<dbReference type="AlphaFoldDB" id="A0A177D684"/>
<feature type="compositionally biased region" description="Polar residues" evidence="1">
    <location>
        <begin position="498"/>
        <end position="508"/>
    </location>
</feature>
<feature type="region of interest" description="Disordered" evidence="1">
    <location>
        <begin position="459"/>
        <end position="481"/>
    </location>
</feature>
<dbReference type="VEuPathDB" id="FungiDB:CC77DRAFT_553557"/>
<name>A0A177D684_ALTAL</name>
<feature type="region of interest" description="Disordered" evidence="1">
    <location>
        <begin position="498"/>
        <end position="524"/>
    </location>
</feature>
<feature type="region of interest" description="Disordered" evidence="1">
    <location>
        <begin position="169"/>
        <end position="196"/>
    </location>
</feature>
<dbReference type="OMA" id="VHDEDMA"/>
<feature type="region of interest" description="Disordered" evidence="1">
    <location>
        <begin position="224"/>
        <end position="253"/>
    </location>
</feature>
<feature type="compositionally biased region" description="Polar residues" evidence="1">
    <location>
        <begin position="233"/>
        <end position="242"/>
    </location>
</feature>
<evidence type="ECO:0000313" key="3">
    <source>
        <dbReference type="Proteomes" id="UP000077248"/>
    </source>
</evidence>
<sequence length="524" mass="58713">MSKSIELGRAVLSSPATNHELWLTTLITVSSTEDATYLQQLTSLQCLDLLMSGNTWVKRGQHMHIEIRLNLREDSLPDKQLQDLADAVLHAPVWDQLMLKPTQRTDTAVDPGTIRLDVNHASVMGMQGKKERHRLFLDVPAADVRPPEGIAEISLHTVRLCMDILETSPRRRSTTKRSNSPRSERRASALDEEDSDTLLHEMASEDLLHDIDTDRSQTAVRALACRKRKRSATETMVSTQSHSPDKAKKLKRPRKRLIVDSSMQRKSRPDFTSSDRINVASMVDGAMRLSICGTLNRKLVGWKAKASTFRLGLADVAPAIWRTGYLVAMSQRACLIPTIARSLSRIDSVNSMSISLRDKMKRLSPMAQETSSSLPSDKWPIVGCDAAENNLAIARRLWVISQRSLLDKPVVSIQACINSSHPDHPVSDDMLAEEEPLWHYSRHTTPVQDNRPRELCNDVSPPAGYAQMNQQHGRSIGSPHLDIDVRESEDDLLLDSYPQNTMANTSCSADRHFQTPDSLDDDLF</sequence>
<protein>
    <submittedName>
        <fullName evidence="2">Uncharacterized protein</fullName>
    </submittedName>
</protein>
<dbReference type="Proteomes" id="UP000077248">
    <property type="component" value="Unassembled WGS sequence"/>
</dbReference>
<gene>
    <name evidence="2" type="ORF">CC77DRAFT_553557</name>
</gene>
<keyword evidence="3" id="KW-1185">Reference proteome</keyword>
<organism evidence="2 3">
    <name type="scientific">Alternaria alternata</name>
    <name type="common">Alternaria rot fungus</name>
    <name type="synonym">Torula alternata</name>
    <dbReference type="NCBI Taxonomy" id="5599"/>
    <lineage>
        <taxon>Eukaryota</taxon>
        <taxon>Fungi</taxon>
        <taxon>Dikarya</taxon>
        <taxon>Ascomycota</taxon>
        <taxon>Pezizomycotina</taxon>
        <taxon>Dothideomycetes</taxon>
        <taxon>Pleosporomycetidae</taxon>
        <taxon>Pleosporales</taxon>
        <taxon>Pleosporineae</taxon>
        <taxon>Pleosporaceae</taxon>
        <taxon>Alternaria</taxon>
        <taxon>Alternaria sect. Alternaria</taxon>
        <taxon>Alternaria alternata complex</taxon>
    </lineage>
</organism>
<evidence type="ECO:0000256" key="1">
    <source>
        <dbReference type="SAM" id="MobiDB-lite"/>
    </source>
</evidence>
<reference evidence="2 3" key="1">
    <citation type="submission" date="2016-05" db="EMBL/GenBank/DDBJ databases">
        <title>Comparative analysis of secretome profiles of manganese(II)-oxidizing ascomycete fungi.</title>
        <authorList>
            <consortium name="DOE Joint Genome Institute"/>
            <person name="Zeiner C.A."/>
            <person name="Purvine S.O."/>
            <person name="Zink E.M."/>
            <person name="Wu S."/>
            <person name="Pasa-Tolic L."/>
            <person name="Chaput D.L."/>
            <person name="Haridas S."/>
            <person name="Grigoriev I.V."/>
            <person name="Santelli C.M."/>
            <person name="Hansel C.M."/>
        </authorList>
    </citation>
    <scope>NUCLEOTIDE SEQUENCE [LARGE SCALE GENOMIC DNA]</scope>
    <source>
        <strain evidence="2 3">SRC1lrK2f</strain>
    </source>
</reference>
<dbReference type="RefSeq" id="XP_018380101.1">
    <property type="nucleotide sequence ID" value="XM_018532152.1"/>
</dbReference>
<accession>A0A177D684</accession>
<proteinExistence type="predicted"/>
<dbReference type="GeneID" id="29117746"/>